<dbReference type="SMART" id="SM00255">
    <property type="entry name" value="TIR"/>
    <property type="match status" value="1"/>
</dbReference>
<dbReference type="PANTHER" id="PTHR11017">
    <property type="entry name" value="LEUCINE-RICH REPEAT-CONTAINING PROTEIN"/>
    <property type="match status" value="1"/>
</dbReference>
<evidence type="ECO:0000256" key="1">
    <source>
        <dbReference type="ARBA" id="ARBA00022614"/>
    </source>
</evidence>
<dbReference type="PROSITE" id="PS50104">
    <property type="entry name" value="TIR"/>
    <property type="match status" value="1"/>
</dbReference>
<proteinExistence type="predicted"/>
<dbReference type="InterPro" id="IPR044974">
    <property type="entry name" value="Disease_R_plants"/>
</dbReference>
<dbReference type="InterPro" id="IPR035897">
    <property type="entry name" value="Toll_tir_struct_dom_sf"/>
</dbReference>
<reference evidence="5 6" key="1">
    <citation type="submission" date="2019-07" db="EMBL/GenBank/DDBJ databases">
        <title>WGS assembly of Gossypium tomentosum.</title>
        <authorList>
            <person name="Chen Z.J."/>
            <person name="Sreedasyam A."/>
            <person name="Ando A."/>
            <person name="Song Q."/>
            <person name="De L."/>
            <person name="Hulse-Kemp A."/>
            <person name="Ding M."/>
            <person name="Ye W."/>
            <person name="Kirkbride R."/>
            <person name="Jenkins J."/>
            <person name="Plott C."/>
            <person name="Lovell J."/>
            <person name="Lin Y.-M."/>
            <person name="Vaughn R."/>
            <person name="Liu B."/>
            <person name="Li W."/>
            <person name="Simpson S."/>
            <person name="Scheffler B."/>
            <person name="Saski C."/>
            <person name="Grover C."/>
            <person name="Hu G."/>
            <person name="Conover J."/>
            <person name="Carlson J."/>
            <person name="Shu S."/>
            <person name="Boston L."/>
            <person name="Williams M."/>
            <person name="Peterson D."/>
            <person name="Mcgee K."/>
            <person name="Jones D."/>
            <person name="Wendel J."/>
            <person name="Stelly D."/>
            <person name="Grimwood J."/>
            <person name="Schmutz J."/>
        </authorList>
    </citation>
    <scope>NUCLEOTIDE SEQUENCE [LARGE SCALE GENOMIC DNA]</scope>
    <source>
        <strain evidence="5">7179.01</strain>
    </source>
</reference>
<evidence type="ECO:0000313" key="6">
    <source>
        <dbReference type="Proteomes" id="UP000322667"/>
    </source>
</evidence>
<evidence type="ECO:0000259" key="4">
    <source>
        <dbReference type="PROSITE" id="PS50104"/>
    </source>
</evidence>
<dbReference type="InterPro" id="IPR001611">
    <property type="entry name" value="Leu-rich_rpt"/>
</dbReference>
<keyword evidence="3" id="KW-0520">NAD</keyword>
<dbReference type="EMBL" id="CM017633">
    <property type="protein sequence ID" value="TYH46892.1"/>
    <property type="molecule type" value="Genomic_DNA"/>
</dbReference>
<keyword evidence="1" id="KW-0433">Leucine-rich repeat</keyword>
<accession>A0A5D2IWU9</accession>
<dbReference type="Pfam" id="PF13855">
    <property type="entry name" value="LRR_8"/>
    <property type="match status" value="1"/>
</dbReference>
<dbReference type="SUPFAM" id="SSF52058">
    <property type="entry name" value="L domain-like"/>
    <property type="match status" value="1"/>
</dbReference>
<evidence type="ECO:0000256" key="3">
    <source>
        <dbReference type="ARBA" id="ARBA00023027"/>
    </source>
</evidence>
<dbReference type="SMART" id="SM00369">
    <property type="entry name" value="LRR_TYP"/>
    <property type="match status" value="2"/>
</dbReference>
<dbReference type="InterPro" id="IPR032675">
    <property type="entry name" value="LRR_dom_sf"/>
</dbReference>
<dbReference type="SUPFAM" id="SSF52200">
    <property type="entry name" value="Toll/Interleukin receptor TIR domain"/>
    <property type="match status" value="1"/>
</dbReference>
<dbReference type="InterPro" id="IPR003591">
    <property type="entry name" value="Leu-rich_rpt_typical-subtyp"/>
</dbReference>
<keyword evidence="6" id="KW-1185">Reference proteome</keyword>
<gene>
    <name evidence="5" type="ORF">ES332_D11G371300v1</name>
</gene>
<protein>
    <recommendedName>
        <fullName evidence="4">TIR domain-containing protein</fullName>
    </recommendedName>
</protein>
<dbReference type="Pfam" id="PF00560">
    <property type="entry name" value="LRR_1"/>
    <property type="match status" value="1"/>
</dbReference>
<dbReference type="Proteomes" id="UP000322667">
    <property type="component" value="Chromosome D11"/>
</dbReference>
<dbReference type="PROSITE" id="PS51450">
    <property type="entry name" value="LRR"/>
    <property type="match status" value="2"/>
</dbReference>
<feature type="domain" description="TIR" evidence="4">
    <location>
        <begin position="14"/>
        <end position="180"/>
    </location>
</feature>
<dbReference type="FunFam" id="3.40.50.10140:FF:000007">
    <property type="entry name" value="Disease resistance protein (TIR-NBS-LRR class)"/>
    <property type="match status" value="1"/>
</dbReference>
<dbReference type="Pfam" id="PF01582">
    <property type="entry name" value="TIR"/>
    <property type="match status" value="1"/>
</dbReference>
<name>A0A5D2IWU9_GOSTO</name>
<dbReference type="GO" id="GO:0006952">
    <property type="term" value="P:defense response"/>
    <property type="evidence" value="ECO:0007669"/>
    <property type="project" value="InterPro"/>
</dbReference>
<dbReference type="InterPro" id="IPR000157">
    <property type="entry name" value="TIR_dom"/>
</dbReference>
<dbReference type="InterPro" id="IPR045344">
    <property type="entry name" value="C-JID"/>
</dbReference>
<dbReference type="GO" id="GO:0007165">
    <property type="term" value="P:signal transduction"/>
    <property type="evidence" value="ECO:0007669"/>
    <property type="project" value="InterPro"/>
</dbReference>
<dbReference type="Gene3D" id="3.80.10.10">
    <property type="entry name" value="Ribonuclease Inhibitor"/>
    <property type="match status" value="2"/>
</dbReference>
<dbReference type="Pfam" id="PF20160">
    <property type="entry name" value="C-JID"/>
    <property type="match status" value="1"/>
</dbReference>
<organism evidence="5 6">
    <name type="scientific">Gossypium tomentosum</name>
    <name type="common">Hawaiian cotton</name>
    <name type="synonym">Gossypium sandvicense</name>
    <dbReference type="NCBI Taxonomy" id="34277"/>
    <lineage>
        <taxon>Eukaryota</taxon>
        <taxon>Viridiplantae</taxon>
        <taxon>Streptophyta</taxon>
        <taxon>Embryophyta</taxon>
        <taxon>Tracheophyta</taxon>
        <taxon>Spermatophyta</taxon>
        <taxon>Magnoliopsida</taxon>
        <taxon>eudicotyledons</taxon>
        <taxon>Gunneridae</taxon>
        <taxon>Pentapetalae</taxon>
        <taxon>rosids</taxon>
        <taxon>malvids</taxon>
        <taxon>Malvales</taxon>
        <taxon>Malvaceae</taxon>
        <taxon>Malvoideae</taxon>
        <taxon>Gossypium</taxon>
    </lineage>
</organism>
<evidence type="ECO:0000313" key="5">
    <source>
        <dbReference type="EMBL" id="TYH46892.1"/>
    </source>
</evidence>
<dbReference type="PANTHER" id="PTHR11017:SF559">
    <property type="entry name" value="DISEASE RESISTANCE PROTEIN CHL1"/>
    <property type="match status" value="1"/>
</dbReference>
<keyword evidence="2" id="KW-0677">Repeat</keyword>
<sequence>MLSLPSTSSPISRKKYDVFLSFRGEDTRKNFTGHLYDALKSSGIVTFRDDPKLDAGEEIAPELSKAIQQSWCSVIIFSKTYAFSGWCLEELAEIVQQKNANGHKVFPIFYQVDPSDLRNQKEKVEAAFAKHEVRYKEDKDKIQKWRNALAEVSKIKGWHLHNGESSKMLNLCADTFSKMKNLRLLKVLCQTNCDDLKYLSNELRLLYWTGYLLRCLPSSFQPNNLVALLLPYSRIKLLWKGNRPLYKLKIMNLKGCQNLIKTPNFTTASNLEVLILEGCTKLVDIHPSIGVLKSLKLLNLRDCKSLRSLPIKIRMESLETLIFSGCSSLVRFPKIDGKMERIKTLELSGCYRVENFSENLQQAKLRPNLSSVFKVIQGRRTTPMAPMLPLLSGLSSLSKLNLRECNLCEVDIPRDISGLSSLKHLDLRGNNFISIPASLTGLSKLECLYLSYCNMCTLDEADIHSSISGLSSLQYLDLSGNNFISITASLTPLSKLQFLGLAYCNMLKSLPDIPTRLGYVWLDGCSSLEVCNLVDSAAFRAINCFKLAENINALTLRKVCNLMGSGAFTAINCFKLAENMNALTLLKNQLKAFANSREMFDIIMPGSEIPEWFSQQTSDSSINIPLPINLQKDSQWIGVACCWIFVSNDASRDNKYIGYEAYIYYGNSEQACCNGSIFRGRNYRRINGCGWGLIEPIMKDHLLLCYWSRDKLYPSLEDKYDDCETTNLWTTHCLEKKCDKLEVFFMRRRVKVKKCGFKIVYEKDLEEIKELQCHTTQSSPNFEHIHQHSAHNHGSVGSTSHIK</sequence>
<evidence type="ECO:0000256" key="2">
    <source>
        <dbReference type="ARBA" id="ARBA00022737"/>
    </source>
</evidence>
<dbReference type="Gene3D" id="3.40.50.10140">
    <property type="entry name" value="Toll/interleukin-1 receptor homology (TIR) domain"/>
    <property type="match status" value="1"/>
</dbReference>
<dbReference type="AlphaFoldDB" id="A0A5D2IWU9"/>